<dbReference type="EMBL" id="JAHUZE010000004">
    <property type="protein sequence ID" value="MBV7380411.1"/>
    <property type="molecule type" value="Genomic_DNA"/>
</dbReference>
<evidence type="ECO:0000256" key="3">
    <source>
        <dbReference type="ARBA" id="ARBA00022475"/>
    </source>
</evidence>
<dbReference type="PANTHER" id="PTHR34184">
    <property type="entry name" value="UPF0718 PROTEIN YCGR"/>
    <property type="match status" value="1"/>
</dbReference>
<comment type="similarity">
    <text evidence="2">Belongs to the UPF0718 family.</text>
</comment>
<evidence type="ECO:0000256" key="5">
    <source>
        <dbReference type="ARBA" id="ARBA00022989"/>
    </source>
</evidence>
<feature type="transmembrane region" description="Helical" evidence="7">
    <location>
        <begin position="265"/>
        <end position="282"/>
    </location>
</feature>
<evidence type="ECO:0000313" key="8">
    <source>
        <dbReference type="EMBL" id="MBV7380411.1"/>
    </source>
</evidence>
<keyword evidence="5 7" id="KW-1133">Transmembrane helix</keyword>
<protein>
    <submittedName>
        <fullName evidence="8">Permease</fullName>
    </submittedName>
</protein>
<organism evidence="8 9">
    <name type="scientific">Maritimibacter dapengensis</name>
    <dbReference type="NCBI Taxonomy" id="2836868"/>
    <lineage>
        <taxon>Bacteria</taxon>
        <taxon>Pseudomonadati</taxon>
        <taxon>Pseudomonadota</taxon>
        <taxon>Alphaproteobacteria</taxon>
        <taxon>Rhodobacterales</taxon>
        <taxon>Roseobacteraceae</taxon>
        <taxon>Maritimibacter</taxon>
    </lineage>
</organism>
<dbReference type="PANTHER" id="PTHR34184:SF4">
    <property type="entry name" value="UPF0718 PROTEIN YCGR"/>
    <property type="match status" value="1"/>
</dbReference>
<feature type="transmembrane region" description="Helical" evidence="7">
    <location>
        <begin position="303"/>
        <end position="324"/>
    </location>
</feature>
<dbReference type="RefSeq" id="WP_218393619.1">
    <property type="nucleotide sequence ID" value="NZ_JAHUZE010000004.1"/>
</dbReference>
<keyword evidence="4 7" id="KW-0812">Transmembrane</keyword>
<dbReference type="InterPro" id="IPR052923">
    <property type="entry name" value="UPF0718"/>
</dbReference>
<keyword evidence="6 7" id="KW-0472">Membrane</keyword>
<proteinExistence type="inferred from homology"/>
<evidence type="ECO:0000256" key="6">
    <source>
        <dbReference type="ARBA" id="ARBA00023136"/>
    </source>
</evidence>
<evidence type="ECO:0000256" key="7">
    <source>
        <dbReference type="SAM" id="Phobius"/>
    </source>
</evidence>
<comment type="subcellular location">
    <subcellularLocation>
        <location evidence="1">Cell membrane</location>
        <topology evidence="1">Multi-pass membrane protein</topology>
    </subcellularLocation>
</comment>
<keyword evidence="9" id="KW-1185">Reference proteome</keyword>
<keyword evidence="3" id="KW-1003">Cell membrane</keyword>
<feature type="transmembrane region" description="Helical" evidence="7">
    <location>
        <begin position="23"/>
        <end position="42"/>
    </location>
</feature>
<evidence type="ECO:0000256" key="4">
    <source>
        <dbReference type="ARBA" id="ARBA00022692"/>
    </source>
</evidence>
<dbReference type="Proteomes" id="UP000756530">
    <property type="component" value="Unassembled WGS sequence"/>
</dbReference>
<feature type="transmembrane region" description="Helical" evidence="7">
    <location>
        <begin position="87"/>
        <end position="103"/>
    </location>
</feature>
<accession>A0ABS6T7E5</accession>
<gene>
    <name evidence="8" type="ORF">KJP28_15905</name>
</gene>
<evidence type="ECO:0000256" key="1">
    <source>
        <dbReference type="ARBA" id="ARBA00004651"/>
    </source>
</evidence>
<feature type="transmembrane region" description="Helical" evidence="7">
    <location>
        <begin position="330"/>
        <end position="351"/>
    </location>
</feature>
<evidence type="ECO:0000256" key="2">
    <source>
        <dbReference type="ARBA" id="ARBA00006386"/>
    </source>
</evidence>
<feature type="transmembrane region" description="Helical" evidence="7">
    <location>
        <begin position="150"/>
        <end position="173"/>
    </location>
</feature>
<dbReference type="Pfam" id="PF03773">
    <property type="entry name" value="ArsP_1"/>
    <property type="match status" value="1"/>
</dbReference>
<dbReference type="InterPro" id="IPR005524">
    <property type="entry name" value="DUF318"/>
</dbReference>
<reference evidence="8 9" key="1">
    <citation type="submission" date="2021-05" db="EMBL/GenBank/DDBJ databases">
        <title>Culturable bacteria isolated from Daya Bay.</title>
        <authorList>
            <person name="Zheng W."/>
            <person name="Yu S."/>
            <person name="Huang Y."/>
        </authorList>
    </citation>
    <scope>NUCLEOTIDE SEQUENCE [LARGE SCALE GENOMIC DNA]</scope>
    <source>
        <strain evidence="8 9">DP4N28-5</strain>
    </source>
</reference>
<feature type="transmembrane region" description="Helical" evidence="7">
    <location>
        <begin position="49"/>
        <end position="67"/>
    </location>
</feature>
<evidence type="ECO:0000313" key="9">
    <source>
        <dbReference type="Proteomes" id="UP000756530"/>
    </source>
</evidence>
<feature type="transmembrane region" description="Helical" evidence="7">
    <location>
        <begin position="231"/>
        <end position="253"/>
    </location>
</feature>
<comment type="caution">
    <text evidence="8">The sequence shown here is derived from an EMBL/GenBank/DDBJ whole genome shotgun (WGS) entry which is preliminary data.</text>
</comment>
<sequence>MTDSTALGITTIGTFARHLRSPWTISALCLAAVAVFDTTAFLPVSLEALGSFVHTLPFILIAVALVAYLKASGAEALIGRAFEGREVPAILLAATFGALAPFCSCEVIPFIAGLIALGAPIAAIMAFWLASPLIDPGSLVVTAGALDWSFAVGKAVSAVGLGLFGGFVTMAISRAGGLKDVAKPRSVRAAASSWSTSSCCAPSSVDDEAYWPIWKDADRLATFRTEGWDNLLFLVKWLAFAYVLQALLVRYLPADWIASTVGGEGIGPIALSALVGMPAYLNSYAAPPLLSGLMEQGMSAGSAMAFMVAGAVSCVPAMAAIWALVKTHVFLLYLALGMVGAVLAGLAFQAFV</sequence>
<name>A0ABS6T7E5_9RHOB</name>